<protein>
    <recommendedName>
        <fullName evidence="3">HTH cro/C1-type domain-containing protein</fullName>
    </recommendedName>
</protein>
<organism evidence="1 2">
    <name type="scientific">Paracoccus broussonetiae</name>
    <dbReference type="NCBI Taxonomy" id="3075834"/>
    <lineage>
        <taxon>Bacteria</taxon>
        <taxon>Pseudomonadati</taxon>
        <taxon>Pseudomonadota</taxon>
        <taxon>Alphaproteobacteria</taxon>
        <taxon>Rhodobacterales</taxon>
        <taxon>Paracoccaceae</taxon>
        <taxon>Paracoccus</taxon>
    </lineage>
</organism>
<dbReference type="InterPro" id="IPR010982">
    <property type="entry name" value="Lambda_DNA-bd_dom_sf"/>
</dbReference>
<dbReference type="SUPFAM" id="SSF47413">
    <property type="entry name" value="lambda repressor-like DNA-binding domains"/>
    <property type="match status" value="1"/>
</dbReference>
<evidence type="ECO:0000313" key="1">
    <source>
        <dbReference type="EMBL" id="MDT1061172.1"/>
    </source>
</evidence>
<evidence type="ECO:0000313" key="2">
    <source>
        <dbReference type="Proteomes" id="UP001251085"/>
    </source>
</evidence>
<proteinExistence type="predicted"/>
<accession>A0ABU3EAD0</accession>
<reference evidence="2" key="1">
    <citation type="submission" date="2023-07" db="EMBL/GenBank/DDBJ databases">
        <title>Characterization of two Paracoccaceae strains isolated from Phycosphere and proposal of Xinfangfangia lacusdiani sp. nov.</title>
        <authorList>
            <person name="Deng Y."/>
            <person name="Zhang Y.Q."/>
        </authorList>
    </citation>
    <scope>NUCLEOTIDE SEQUENCE [LARGE SCALE GENOMIC DNA]</scope>
    <source>
        <strain evidence="2">CPCC 101403</strain>
    </source>
</reference>
<comment type="caution">
    <text evidence="1">The sequence shown here is derived from an EMBL/GenBank/DDBJ whole genome shotgun (WGS) entry which is preliminary data.</text>
</comment>
<dbReference type="Proteomes" id="UP001251085">
    <property type="component" value="Unassembled WGS sequence"/>
</dbReference>
<dbReference type="EMBL" id="JAVRQI010000003">
    <property type="protein sequence ID" value="MDT1061172.1"/>
    <property type="molecule type" value="Genomic_DNA"/>
</dbReference>
<keyword evidence="2" id="KW-1185">Reference proteome</keyword>
<gene>
    <name evidence="1" type="ORF">RM190_04825</name>
</gene>
<evidence type="ECO:0008006" key="3">
    <source>
        <dbReference type="Google" id="ProtNLM"/>
    </source>
</evidence>
<dbReference type="RefSeq" id="WP_311758276.1">
    <property type="nucleotide sequence ID" value="NZ_JAVRQI010000003.1"/>
</dbReference>
<name>A0ABU3EAD0_9RHOB</name>
<dbReference type="Gene3D" id="1.10.260.40">
    <property type="entry name" value="lambda repressor-like DNA-binding domains"/>
    <property type="match status" value="1"/>
</dbReference>
<sequence length="121" mass="13562">MQTPHSRLKEARLRAGYKTATAGATRAAVPYGTYSAHENGHRGFGPEEAAHYGKVFNVRREWLLYGDLGPEPIVETDDPQPPLPPVVKAITENLDGLNEAEQRTIADIVRRQRDLFRPEDK</sequence>